<gene>
    <name evidence="2" type="ORF">FTOL_05091</name>
</gene>
<dbReference type="EMBL" id="ONZP01000157">
    <property type="protein sequence ID" value="SPJ75360.1"/>
    <property type="molecule type" value="Genomic_DNA"/>
</dbReference>
<protein>
    <submittedName>
        <fullName evidence="2">Uncharacterized protein</fullName>
    </submittedName>
</protein>
<reference evidence="2" key="1">
    <citation type="submission" date="2018-03" db="EMBL/GenBank/DDBJ databases">
        <authorList>
            <person name="Guldener U."/>
        </authorList>
    </citation>
    <scope>NUCLEOTIDE SEQUENCE</scope>
</reference>
<organism evidence="2 3">
    <name type="scientific">Fusarium torulosum</name>
    <dbReference type="NCBI Taxonomy" id="33205"/>
    <lineage>
        <taxon>Eukaryota</taxon>
        <taxon>Fungi</taxon>
        <taxon>Dikarya</taxon>
        <taxon>Ascomycota</taxon>
        <taxon>Pezizomycotina</taxon>
        <taxon>Sordariomycetes</taxon>
        <taxon>Hypocreomycetidae</taxon>
        <taxon>Hypocreales</taxon>
        <taxon>Nectriaceae</taxon>
        <taxon>Fusarium</taxon>
    </lineage>
</organism>
<proteinExistence type="predicted"/>
<sequence length="103" mass="11539">MRLTWATTLVALLLTSAPFIVADNIHYDKSTPCEVGYYGSNNIYRTSPDYYNKAKCINNYDYKAECNPASAVLPRSFIVKRPLRDHLAILALSQLSILLAIIA</sequence>
<evidence type="ECO:0000313" key="2">
    <source>
        <dbReference type="EMBL" id="SPJ75360.1"/>
    </source>
</evidence>
<keyword evidence="1" id="KW-0732">Signal</keyword>
<keyword evidence="3" id="KW-1185">Reference proteome</keyword>
<evidence type="ECO:0000256" key="1">
    <source>
        <dbReference type="SAM" id="SignalP"/>
    </source>
</evidence>
<feature type="chain" id="PRO_5042069728" evidence="1">
    <location>
        <begin position="23"/>
        <end position="103"/>
    </location>
</feature>
<accession>A0AAE8SGR2</accession>
<name>A0AAE8SGR2_9HYPO</name>
<dbReference type="AlphaFoldDB" id="A0AAE8SGR2"/>
<feature type="signal peptide" evidence="1">
    <location>
        <begin position="1"/>
        <end position="22"/>
    </location>
</feature>
<evidence type="ECO:0000313" key="3">
    <source>
        <dbReference type="Proteomes" id="UP001187734"/>
    </source>
</evidence>
<comment type="caution">
    <text evidence="2">The sequence shown here is derived from an EMBL/GenBank/DDBJ whole genome shotgun (WGS) entry which is preliminary data.</text>
</comment>
<dbReference type="Proteomes" id="UP001187734">
    <property type="component" value="Unassembled WGS sequence"/>
</dbReference>